<protein>
    <submittedName>
        <fullName evidence="1">Uncharacterized protein</fullName>
    </submittedName>
</protein>
<reference evidence="1 2" key="1">
    <citation type="submission" date="2016-06" db="EMBL/GenBank/DDBJ databases">
        <authorList>
            <person name="Kjaerup R.B."/>
            <person name="Dalgaard T.S."/>
            <person name="Juul-Madsen H.R."/>
        </authorList>
    </citation>
    <scope>NUCLEOTIDE SEQUENCE [LARGE SCALE GENOMIC DNA]</scope>
</reference>
<dbReference type="AlphaFoldDB" id="A0A1X7RYQ1"/>
<sequence length="100" mass="11307">MSGPRVNAATLHNCGQGIRHRNPNLHTLREKLEKLREAWPPTTPRVLDLFRPVFCSDVASCRTWNPCRAQIGTLTPRVRAFQASTSTETDWKPRGEIDGI</sequence>
<proteinExistence type="predicted"/>
<name>A0A1X7RYQ1_ZYMT9</name>
<keyword evidence="2" id="KW-1185">Reference proteome</keyword>
<dbReference type="EMBL" id="LT853697">
    <property type="protein sequence ID" value="SMQ52057.1"/>
    <property type="molecule type" value="Genomic_DNA"/>
</dbReference>
<accession>A0A1X7RYQ1</accession>
<gene>
    <name evidence="1" type="ORF">ZT3D7_G7210</name>
</gene>
<evidence type="ECO:0000313" key="1">
    <source>
        <dbReference type="EMBL" id="SMQ52057.1"/>
    </source>
</evidence>
<organism evidence="1 2">
    <name type="scientific">Zymoseptoria tritici (strain ST99CH_3D7)</name>
    <dbReference type="NCBI Taxonomy" id="1276538"/>
    <lineage>
        <taxon>Eukaryota</taxon>
        <taxon>Fungi</taxon>
        <taxon>Dikarya</taxon>
        <taxon>Ascomycota</taxon>
        <taxon>Pezizomycotina</taxon>
        <taxon>Dothideomycetes</taxon>
        <taxon>Dothideomycetidae</taxon>
        <taxon>Mycosphaerellales</taxon>
        <taxon>Mycosphaerellaceae</taxon>
        <taxon>Zymoseptoria</taxon>
    </lineage>
</organism>
<dbReference type="Proteomes" id="UP000215127">
    <property type="component" value="Chromosome 6"/>
</dbReference>
<evidence type="ECO:0000313" key="2">
    <source>
        <dbReference type="Proteomes" id="UP000215127"/>
    </source>
</evidence>